<dbReference type="InterPro" id="IPR023606">
    <property type="entry name" value="CoA-Trfase_III_dom_1_sf"/>
</dbReference>
<evidence type="ECO:0000256" key="1">
    <source>
        <dbReference type="SAM" id="MobiDB-lite"/>
    </source>
</evidence>
<keyword evidence="3" id="KW-1185">Reference proteome</keyword>
<organism evidence="2 3">
    <name type="scientific">Mycobacterium rhizamassiliense</name>
    <dbReference type="NCBI Taxonomy" id="1841860"/>
    <lineage>
        <taxon>Bacteria</taxon>
        <taxon>Bacillati</taxon>
        <taxon>Actinomycetota</taxon>
        <taxon>Actinomycetes</taxon>
        <taxon>Mycobacteriales</taxon>
        <taxon>Mycobacteriaceae</taxon>
        <taxon>Mycobacterium</taxon>
    </lineage>
</organism>
<dbReference type="InterPro" id="IPR050509">
    <property type="entry name" value="CoA-transferase_III"/>
</dbReference>
<proteinExistence type="predicted"/>
<dbReference type="InterPro" id="IPR003673">
    <property type="entry name" value="CoA-Trfase_fam_III"/>
</dbReference>
<gene>
    <name evidence="2" type="ORF">MRAB57_1533</name>
</gene>
<dbReference type="GO" id="GO:0016740">
    <property type="term" value="F:transferase activity"/>
    <property type="evidence" value="ECO:0007669"/>
    <property type="project" value="UniProtKB-KW"/>
</dbReference>
<sequence>MTDARSVAAQQQALEGIRIVWLSAPGPIPLAAMLLSDFGADVIRIDRPDGAPEVSGLGSADDPRTRGQRTIGIDLKNPRGCDVARRLLASADVFIEGMRPGAAERLALGPDDLRGLNPKLIYARMTGWGQSGANASLAGHDINYIAAAGALHPIGPASEPPAVPLNLVGDFGGGSMYLVAAILAALIQRSTTERGQVIDCAMVDGAASLTTLFHGMMAAGIWSQNREDNLFDGAAPFYRTYRTADDRFVAVGALEPKFYAALLAGLGLESTDWPQHDRSRWPAQRAQFAAVFGSRDRDHWESVFGSTDACVTPVLSLREAATSDYLRDRGTFVCWDGVTQPAPAPRLSDSPATQRPRAQRCEHTDTVLTQLGYAAREIQDLHAQRAVG</sequence>
<dbReference type="Gene3D" id="3.30.1540.10">
    <property type="entry name" value="formyl-coa transferase, domain 3"/>
    <property type="match status" value="1"/>
</dbReference>
<evidence type="ECO:0000313" key="2">
    <source>
        <dbReference type="EMBL" id="SPM33729.1"/>
    </source>
</evidence>
<dbReference type="STRING" id="1841860.GCA_900157375_01534"/>
<protein>
    <submittedName>
        <fullName evidence="2">Crotonobetainyl-CoA:carnitine CoA-transferase CaiB and related acyl-CoA transferases</fullName>
    </submittedName>
</protein>
<dbReference type="OrthoDB" id="9797653at2"/>
<dbReference type="EMBL" id="FUFA01000002">
    <property type="protein sequence ID" value="SPM33729.1"/>
    <property type="molecule type" value="Genomic_DNA"/>
</dbReference>
<keyword evidence="2" id="KW-0808">Transferase</keyword>
<name>A0A2U3NQD1_9MYCO</name>
<dbReference type="InterPro" id="IPR044855">
    <property type="entry name" value="CoA-Trfase_III_dom3_sf"/>
</dbReference>
<accession>A0A2U3NQD1</accession>
<dbReference type="RefSeq" id="WP_077087045.1">
    <property type="nucleotide sequence ID" value="NZ_LT721901.1"/>
</dbReference>
<dbReference type="PANTHER" id="PTHR48228:SF5">
    <property type="entry name" value="ALPHA-METHYLACYL-COA RACEMASE"/>
    <property type="match status" value="1"/>
</dbReference>
<dbReference type="SUPFAM" id="SSF89796">
    <property type="entry name" value="CoA-transferase family III (CaiB/BaiF)"/>
    <property type="match status" value="1"/>
</dbReference>
<dbReference type="Pfam" id="PF02515">
    <property type="entry name" value="CoA_transf_3"/>
    <property type="match status" value="1"/>
</dbReference>
<dbReference type="AlphaFoldDB" id="A0A2U3NQD1"/>
<dbReference type="Gene3D" id="3.40.50.10540">
    <property type="entry name" value="Crotonobetainyl-coa:carnitine coa-transferase, domain 1"/>
    <property type="match status" value="1"/>
</dbReference>
<dbReference type="Proteomes" id="UP000240988">
    <property type="component" value="Unassembled WGS sequence"/>
</dbReference>
<reference evidence="2 3" key="1">
    <citation type="submission" date="2017-01" db="EMBL/GenBank/DDBJ databases">
        <authorList>
            <consortium name="Urmite Genomes"/>
        </authorList>
    </citation>
    <scope>NUCLEOTIDE SEQUENCE [LARGE SCALE GENOMIC DNA]</scope>
    <source>
        <strain evidence="2 3">AB57</strain>
    </source>
</reference>
<dbReference type="PANTHER" id="PTHR48228">
    <property type="entry name" value="SUCCINYL-COA--D-CITRAMALATE COA-TRANSFERASE"/>
    <property type="match status" value="1"/>
</dbReference>
<evidence type="ECO:0000313" key="3">
    <source>
        <dbReference type="Proteomes" id="UP000240988"/>
    </source>
</evidence>
<feature type="region of interest" description="Disordered" evidence="1">
    <location>
        <begin position="51"/>
        <end position="73"/>
    </location>
</feature>